<keyword evidence="6 13" id="KW-0032">Aminotransferase</keyword>
<feature type="modified residue" description="N6-(pyridoxal phosphate)lysine" evidence="13">
    <location>
        <position position="288"/>
    </location>
</feature>
<evidence type="ECO:0000256" key="5">
    <source>
        <dbReference type="ARBA" id="ARBA00022490"/>
    </source>
</evidence>
<dbReference type="PANTHER" id="PTHR42684:SF17">
    <property type="entry name" value="ADENOSYLMETHIONINE-8-AMINO-7-OXONONANOATE AMINOTRANSFERASE"/>
    <property type="match status" value="1"/>
</dbReference>
<dbReference type="PIRSF" id="PIRSF000521">
    <property type="entry name" value="Transaminase_4ab_Lys_Orn"/>
    <property type="match status" value="1"/>
</dbReference>
<dbReference type="NCBIfam" id="TIGR00508">
    <property type="entry name" value="bioA"/>
    <property type="match status" value="1"/>
</dbReference>
<keyword evidence="5 13" id="KW-0963">Cytoplasm</keyword>
<dbReference type="OrthoDB" id="9807885at2"/>
<name>A0A1R1MJJ6_9BACT</name>
<evidence type="ECO:0000256" key="6">
    <source>
        <dbReference type="ARBA" id="ARBA00022576"/>
    </source>
</evidence>
<proteinExistence type="inferred from homology"/>
<dbReference type="Pfam" id="PF00202">
    <property type="entry name" value="Aminotran_3"/>
    <property type="match status" value="1"/>
</dbReference>
<evidence type="ECO:0000256" key="8">
    <source>
        <dbReference type="ARBA" id="ARBA00022691"/>
    </source>
</evidence>
<evidence type="ECO:0000256" key="4">
    <source>
        <dbReference type="ARBA" id="ARBA00011738"/>
    </source>
</evidence>
<dbReference type="GO" id="GO:0030170">
    <property type="term" value="F:pyridoxal phosphate binding"/>
    <property type="evidence" value="ECO:0007669"/>
    <property type="project" value="UniProtKB-UniRule"/>
</dbReference>
<sequence length="456" mass="51297">MEVKMNEIDVNKLKEWDKTLVWHPFTQMAEYVKNDPIIIERGKGCWLYDVDGNRYLDAVGSIWCNVHGHNVKRLNDALYAQANKIAHSTLLGLTNVPAVQLAKEIVDIAPGGLNHVFYSDDGSTAMEVALKMAYQYWQLKGEKQRTKFIKLEEAYHGDTIGSVSIGGIDLFHSMFRELMFETFKVPSPHPYRFEGTEEECRNYSLFVMESILKERGNEVAAVVMEPLVQAAAGIVVHPEGFLKGVRELCNKYGVLLILDEVATGFGKTGKMFACQWEDVVPDIMAISKGLTAGYMPLAITLATDDVYKAFWGGDYGSGKTFFHGHTFTGNQLGCAVALENLKLFREKGWPEALLPKIDFLYERLNHYLADLKHVGNIRGRGFMVGIELVKDKKTKEGFSWKDDVGRRVSRRIIEKGVFTRPLGPTLVMMPPLAIAEDEIDLMVRTYRDAIVEILGG</sequence>
<comment type="function">
    <text evidence="13">Catalyzes the transfer of the alpha-amino group from S-adenosyl-L-methionine (SAM) to 7-keto-8-aminopelargonic acid (KAPA) to form 7,8-diaminopelargonic acid (DAPA). It is the only aminotransferase known to utilize SAM as an amino donor.</text>
</comment>
<evidence type="ECO:0000256" key="3">
    <source>
        <dbReference type="ARBA" id="ARBA00005063"/>
    </source>
</evidence>
<dbReference type="UniPathway" id="UPA00078">
    <property type="reaction ID" value="UER00160"/>
</dbReference>
<keyword evidence="7 13" id="KW-0808">Transferase</keyword>
<dbReference type="STRING" id="1914305.BLW93_07570"/>
<evidence type="ECO:0000256" key="1">
    <source>
        <dbReference type="ARBA" id="ARBA00001933"/>
    </source>
</evidence>
<dbReference type="InterPro" id="IPR015422">
    <property type="entry name" value="PyrdxlP-dep_Trfase_small"/>
</dbReference>
<dbReference type="FunFam" id="3.40.640.10:FF:000078">
    <property type="entry name" value="Adenosylmethionine-8-amino-7-oxononanoate aminotransferase"/>
    <property type="match status" value="1"/>
</dbReference>
<dbReference type="SUPFAM" id="SSF53383">
    <property type="entry name" value="PLP-dependent transferases"/>
    <property type="match status" value="1"/>
</dbReference>
<dbReference type="HAMAP" id="MF_00834">
    <property type="entry name" value="BioA"/>
    <property type="match status" value="1"/>
</dbReference>
<comment type="caution">
    <text evidence="14">The sequence shown here is derived from an EMBL/GenBank/DDBJ whole genome shotgun (WGS) entry which is preliminary data.</text>
</comment>
<comment type="catalytic activity">
    <reaction evidence="11 13">
        <text>(8S)-8-amino-7-oxononanoate + S-adenosyl-L-methionine = S-adenosyl-4-methylsulfanyl-2-oxobutanoate + (7R,8S)-7,8-diammoniononanoate</text>
        <dbReference type="Rhea" id="RHEA:16861"/>
        <dbReference type="ChEBI" id="CHEBI:16490"/>
        <dbReference type="ChEBI" id="CHEBI:59789"/>
        <dbReference type="ChEBI" id="CHEBI:149468"/>
        <dbReference type="ChEBI" id="CHEBI:149469"/>
        <dbReference type="EC" id="2.6.1.62"/>
    </reaction>
</comment>
<evidence type="ECO:0000256" key="2">
    <source>
        <dbReference type="ARBA" id="ARBA00004496"/>
    </source>
</evidence>
<feature type="binding site" evidence="13">
    <location>
        <position position="155"/>
    </location>
    <ligand>
        <name>substrate</name>
    </ligand>
</feature>
<feature type="binding site" evidence="13">
    <location>
        <begin position="325"/>
        <end position="326"/>
    </location>
    <ligand>
        <name>pyridoxal 5'-phosphate</name>
        <dbReference type="ChEBI" id="CHEBI:597326"/>
    </ligand>
</feature>
<dbReference type="AlphaFoldDB" id="A0A1R1MJJ6"/>
<keyword evidence="8 13" id="KW-0949">S-adenosyl-L-methionine</keyword>
<evidence type="ECO:0000256" key="13">
    <source>
        <dbReference type="HAMAP-Rule" id="MF_00834"/>
    </source>
</evidence>
<dbReference type="InterPro" id="IPR005815">
    <property type="entry name" value="BioA"/>
</dbReference>
<comment type="subcellular location">
    <subcellularLocation>
        <location evidence="2 13">Cytoplasm</location>
    </subcellularLocation>
</comment>
<keyword evidence="9 13" id="KW-0093">Biotin biosynthesis</keyword>
<dbReference type="GO" id="GO:0004015">
    <property type="term" value="F:adenosylmethionine-8-amino-7-oxononanoate transaminase activity"/>
    <property type="evidence" value="ECO:0007669"/>
    <property type="project" value="UniProtKB-UniRule"/>
</dbReference>
<evidence type="ECO:0000313" key="15">
    <source>
        <dbReference type="Proteomes" id="UP000187408"/>
    </source>
</evidence>
<comment type="similarity">
    <text evidence="12 13">Belongs to the class-III pyridoxal-phosphate-dependent aminotransferase family. BioA subfamily.</text>
</comment>
<dbReference type="Gene3D" id="3.90.1150.10">
    <property type="entry name" value="Aspartate Aminotransferase, domain 1"/>
    <property type="match status" value="1"/>
</dbReference>
<dbReference type="InterPro" id="IPR015424">
    <property type="entry name" value="PyrdxlP-dep_Trfase"/>
</dbReference>
<evidence type="ECO:0000256" key="12">
    <source>
        <dbReference type="ARBA" id="ARBA00060970"/>
    </source>
</evidence>
<keyword evidence="15" id="KW-1185">Reference proteome</keyword>
<dbReference type="CDD" id="cd00610">
    <property type="entry name" value="OAT_like"/>
    <property type="match status" value="1"/>
</dbReference>
<keyword evidence="10 13" id="KW-0663">Pyridoxal phosphate</keyword>
<dbReference type="EC" id="2.6.1.62" evidence="13"/>
<evidence type="ECO:0000313" key="14">
    <source>
        <dbReference type="EMBL" id="OMH39992.1"/>
    </source>
</evidence>
<dbReference type="Proteomes" id="UP000187408">
    <property type="component" value="Unassembled WGS sequence"/>
</dbReference>
<feature type="binding site" evidence="13">
    <location>
        <begin position="122"/>
        <end position="123"/>
    </location>
    <ligand>
        <name>pyridoxal 5'-phosphate</name>
        <dbReference type="ChEBI" id="CHEBI:597326"/>
    </ligand>
</feature>
<reference evidence="14 15" key="1">
    <citation type="submission" date="2016-10" db="EMBL/GenBank/DDBJ databases">
        <title>Genome sequence of a sulfur-reducing bacterium Desulfurobacterium indicum K6013.</title>
        <authorList>
            <person name="Cao J."/>
            <person name="Shao Z."/>
            <person name="Alain K."/>
            <person name="Jebbar M."/>
        </authorList>
    </citation>
    <scope>NUCLEOTIDE SEQUENCE [LARGE SCALE GENOMIC DNA]</scope>
    <source>
        <strain evidence="14 15">K6013</strain>
    </source>
</reference>
<dbReference type="GO" id="GO:0005737">
    <property type="term" value="C:cytoplasm"/>
    <property type="evidence" value="ECO:0007669"/>
    <property type="project" value="UniProtKB-SubCell"/>
</dbReference>
<dbReference type="InterPro" id="IPR005814">
    <property type="entry name" value="Aminotrans_3"/>
</dbReference>
<comment type="subunit">
    <text evidence="4 13">Homodimer.</text>
</comment>
<protein>
    <recommendedName>
        <fullName evidence="13">Adenosylmethionine-8-amino-7-oxononanoate aminotransferase</fullName>
        <ecNumber evidence="13">2.6.1.62</ecNumber>
    </recommendedName>
    <alternativeName>
        <fullName evidence="13">7,8-diamino-pelargonic acid aminotransferase</fullName>
        <shortName evidence="13">DAPA AT</shortName>
        <shortName evidence="13">DAPA aminotransferase</shortName>
    </alternativeName>
    <alternativeName>
        <fullName evidence="13">7,8-diaminononanoate synthase</fullName>
        <shortName evidence="13">DANS</shortName>
    </alternativeName>
    <alternativeName>
        <fullName evidence="13">Diaminopelargonic acid synthase</fullName>
    </alternativeName>
</protein>
<organism evidence="14 15">
    <name type="scientific">Desulfurobacterium indicum</name>
    <dbReference type="NCBI Taxonomy" id="1914305"/>
    <lineage>
        <taxon>Bacteria</taxon>
        <taxon>Pseudomonadati</taxon>
        <taxon>Aquificota</taxon>
        <taxon>Aquificia</taxon>
        <taxon>Desulfurobacteriales</taxon>
        <taxon>Desulfurobacteriaceae</taxon>
        <taxon>Desulfurobacterium</taxon>
    </lineage>
</organism>
<dbReference type="PANTHER" id="PTHR42684">
    <property type="entry name" value="ADENOSYLMETHIONINE-8-AMINO-7-OXONONANOATE AMINOTRANSFERASE"/>
    <property type="match status" value="1"/>
</dbReference>
<evidence type="ECO:0000256" key="11">
    <source>
        <dbReference type="ARBA" id="ARBA00048449"/>
    </source>
</evidence>
<evidence type="ECO:0000256" key="7">
    <source>
        <dbReference type="ARBA" id="ARBA00022679"/>
    </source>
</evidence>
<dbReference type="InterPro" id="IPR015421">
    <property type="entry name" value="PyrdxlP-dep_Trfase_major"/>
</dbReference>
<feature type="binding site" evidence="13">
    <location>
        <position position="420"/>
    </location>
    <ligand>
        <name>substrate</name>
    </ligand>
</feature>
<feature type="site" description="Participates in the substrate recognition with KAPA and in a stacking interaction with the adenine ring of SAM" evidence="13">
    <location>
        <position position="25"/>
    </location>
</feature>
<dbReference type="GO" id="GO:0009102">
    <property type="term" value="P:biotin biosynthetic process"/>
    <property type="evidence" value="ECO:0007669"/>
    <property type="project" value="UniProtKB-UniRule"/>
</dbReference>
<feature type="binding site" evidence="13">
    <location>
        <position position="288"/>
    </location>
    <ligand>
        <name>substrate</name>
    </ligand>
</feature>
<accession>A0A1R1MJJ6</accession>
<feature type="binding site" evidence="13">
    <location>
        <position position="259"/>
    </location>
    <ligand>
        <name>pyridoxal 5'-phosphate</name>
        <dbReference type="ChEBI" id="CHEBI:597326"/>
    </ligand>
</feature>
<evidence type="ECO:0000256" key="9">
    <source>
        <dbReference type="ARBA" id="ARBA00022756"/>
    </source>
</evidence>
<dbReference type="Gene3D" id="3.40.640.10">
    <property type="entry name" value="Type I PLP-dependent aspartate aminotransferase-like (Major domain)"/>
    <property type="match status" value="1"/>
</dbReference>
<comment type="cofactor">
    <cofactor evidence="1 13">
        <name>pyridoxal 5'-phosphate</name>
        <dbReference type="ChEBI" id="CHEBI:597326"/>
    </cofactor>
</comment>
<gene>
    <name evidence="13" type="primary">bioA</name>
    <name evidence="14" type="ORF">BLW93_07570</name>
</gene>
<comment type="pathway">
    <text evidence="3 13">Cofactor biosynthesis; biotin biosynthesis; 7,8-diaminononanoate from 8-amino-7-oxononanoate (SAM route): step 1/1.</text>
</comment>
<dbReference type="EMBL" id="MOEN01000034">
    <property type="protein sequence ID" value="OMH39992.1"/>
    <property type="molecule type" value="Genomic_DNA"/>
</dbReference>
<comment type="caution">
    <text evidence="13">Lacks conserved residue(s) required for the propagation of feature annotation.</text>
</comment>
<feature type="binding site" evidence="13">
    <location>
        <position position="324"/>
    </location>
    <ligand>
        <name>substrate</name>
    </ligand>
</feature>
<evidence type="ECO:0000256" key="10">
    <source>
        <dbReference type="ARBA" id="ARBA00022898"/>
    </source>
</evidence>